<dbReference type="AlphaFoldDB" id="A0A5J5AWL8"/>
<name>A0A5J5AWL8_9ASTE</name>
<keyword evidence="3" id="KW-1185">Reference proteome</keyword>
<evidence type="ECO:0000313" key="2">
    <source>
        <dbReference type="EMBL" id="KAA8535505.1"/>
    </source>
</evidence>
<accession>A0A5J5AWL8</accession>
<protein>
    <submittedName>
        <fullName evidence="2">Uncharacterized protein</fullName>
    </submittedName>
</protein>
<organism evidence="2 3">
    <name type="scientific">Nyssa sinensis</name>
    <dbReference type="NCBI Taxonomy" id="561372"/>
    <lineage>
        <taxon>Eukaryota</taxon>
        <taxon>Viridiplantae</taxon>
        <taxon>Streptophyta</taxon>
        <taxon>Embryophyta</taxon>
        <taxon>Tracheophyta</taxon>
        <taxon>Spermatophyta</taxon>
        <taxon>Magnoliopsida</taxon>
        <taxon>eudicotyledons</taxon>
        <taxon>Gunneridae</taxon>
        <taxon>Pentapetalae</taxon>
        <taxon>asterids</taxon>
        <taxon>Cornales</taxon>
        <taxon>Nyssaceae</taxon>
        <taxon>Nyssa</taxon>
    </lineage>
</organism>
<sequence>MGRQTVAVWQMLMIDAVRRHEFSMGKGSKNQDLSDYTEKAYIGYLSVVGPQMKTSRADEKDFQTNYKDNQVQTSWIEKPNWSKTKTMTSRQEEQSQAYEKISRVKHEDKQVGSYQRYTAKEKVSHGDYVEKGSGQVGVKDEFKKSSTIKIGNKSGYTEYYSEERVRKVSYGNNNSSRNYGSKKRLTHDDY</sequence>
<gene>
    <name evidence="2" type="ORF">F0562_030508</name>
</gene>
<evidence type="ECO:0000313" key="3">
    <source>
        <dbReference type="Proteomes" id="UP000325577"/>
    </source>
</evidence>
<dbReference type="OrthoDB" id="1429861at2759"/>
<dbReference type="Proteomes" id="UP000325577">
    <property type="component" value="Linkage Group LG17"/>
</dbReference>
<dbReference type="EMBL" id="CM018040">
    <property type="protein sequence ID" value="KAA8535505.1"/>
    <property type="molecule type" value="Genomic_DNA"/>
</dbReference>
<feature type="compositionally biased region" description="Low complexity" evidence="1">
    <location>
        <begin position="169"/>
        <end position="179"/>
    </location>
</feature>
<feature type="compositionally biased region" description="Basic residues" evidence="1">
    <location>
        <begin position="180"/>
        <end position="190"/>
    </location>
</feature>
<feature type="region of interest" description="Disordered" evidence="1">
    <location>
        <begin position="168"/>
        <end position="190"/>
    </location>
</feature>
<proteinExistence type="predicted"/>
<evidence type="ECO:0000256" key="1">
    <source>
        <dbReference type="SAM" id="MobiDB-lite"/>
    </source>
</evidence>
<reference evidence="2 3" key="1">
    <citation type="submission" date="2019-09" db="EMBL/GenBank/DDBJ databases">
        <title>A chromosome-level genome assembly of the Chinese tupelo Nyssa sinensis.</title>
        <authorList>
            <person name="Yang X."/>
            <person name="Kang M."/>
            <person name="Yang Y."/>
            <person name="Xiong H."/>
            <person name="Wang M."/>
            <person name="Zhang Z."/>
            <person name="Wang Z."/>
            <person name="Wu H."/>
            <person name="Ma T."/>
            <person name="Liu J."/>
            <person name="Xi Z."/>
        </authorList>
    </citation>
    <scope>NUCLEOTIDE SEQUENCE [LARGE SCALE GENOMIC DNA]</scope>
    <source>
        <strain evidence="2">J267</strain>
        <tissue evidence="2">Leaf</tissue>
    </source>
</reference>